<dbReference type="AlphaFoldDB" id="F9P1V6"/>
<name>F9P1V6_STROR</name>
<dbReference type="Proteomes" id="UP000003771">
    <property type="component" value="Unassembled WGS sequence"/>
</dbReference>
<comment type="caution">
    <text evidence="1">The sequence shown here is derived from an EMBL/GenBank/DDBJ whole genome shotgun (WGS) entry which is preliminary data.</text>
</comment>
<proteinExistence type="predicted"/>
<evidence type="ECO:0000313" key="2">
    <source>
        <dbReference type="Proteomes" id="UP000003771"/>
    </source>
</evidence>
<reference evidence="1 2" key="1">
    <citation type="submission" date="2011-07" db="EMBL/GenBank/DDBJ databases">
        <authorList>
            <person name="Durkin A.S."/>
            <person name="Kim M."/>
            <person name="Radune D."/>
            <person name="Hostetler J."/>
            <person name="Torralba M."/>
            <person name="Gillis M."/>
            <person name="Methe B."/>
            <person name="Sutton G."/>
            <person name="Nelson K.E."/>
        </authorList>
    </citation>
    <scope>NUCLEOTIDE SEQUENCE [LARGE SCALE GENOMIC DNA]</scope>
    <source>
        <strain evidence="1 2">F0392</strain>
    </source>
</reference>
<protein>
    <submittedName>
        <fullName evidence="1">Uncharacterized protein</fullName>
    </submittedName>
</protein>
<dbReference type="EMBL" id="AFUO01000001">
    <property type="protein sequence ID" value="EGR93025.1"/>
    <property type="molecule type" value="Genomic_DNA"/>
</dbReference>
<sequence length="37" mass="4148">MKKAPTTLIPVVYGGEKLMKITFALSADYFLEKQNSN</sequence>
<gene>
    <name evidence="1" type="ORF">HMPREF9178_0931</name>
</gene>
<accession>F9P1V6</accession>
<evidence type="ECO:0000313" key="1">
    <source>
        <dbReference type="EMBL" id="EGR93025.1"/>
    </source>
</evidence>
<organism evidence="1 2">
    <name type="scientific">Streptococcus mitis bv. 2 str. F0392</name>
    <dbReference type="NCBI Taxonomy" id="768726"/>
    <lineage>
        <taxon>Bacteria</taxon>
        <taxon>Bacillati</taxon>
        <taxon>Bacillota</taxon>
        <taxon>Bacilli</taxon>
        <taxon>Lactobacillales</taxon>
        <taxon>Streptococcaceae</taxon>
        <taxon>Streptococcus</taxon>
    </lineage>
</organism>